<dbReference type="SUPFAM" id="SSF53041">
    <property type="entry name" value="Resolvase-like"/>
    <property type="match status" value="1"/>
</dbReference>
<dbReference type="RefSeq" id="WP_232646915.1">
    <property type="nucleotide sequence ID" value="NZ_JAJSBI010000002.1"/>
</dbReference>
<dbReference type="GO" id="GO:0000150">
    <property type="term" value="F:DNA strand exchange activity"/>
    <property type="evidence" value="ECO:0007669"/>
    <property type="project" value="InterPro"/>
</dbReference>
<dbReference type="PROSITE" id="PS51737">
    <property type="entry name" value="RECOMBINASE_DNA_BIND"/>
    <property type="match status" value="1"/>
</dbReference>
<feature type="domain" description="Resolvase/invertase-type recombinase catalytic" evidence="3">
    <location>
        <begin position="6"/>
        <end position="154"/>
    </location>
</feature>
<dbReference type="SMART" id="SM00857">
    <property type="entry name" value="Resolvase"/>
    <property type="match status" value="1"/>
</dbReference>
<keyword evidence="2" id="KW-0233">DNA recombination</keyword>
<evidence type="ECO:0000259" key="4">
    <source>
        <dbReference type="PROSITE" id="PS51737"/>
    </source>
</evidence>
<dbReference type="CDD" id="cd00338">
    <property type="entry name" value="Ser_Recombinase"/>
    <property type="match status" value="1"/>
</dbReference>
<dbReference type="EMBL" id="JAJSBI010000002">
    <property type="protein sequence ID" value="MCD9872956.1"/>
    <property type="molecule type" value="Genomic_DNA"/>
</dbReference>
<dbReference type="PROSITE" id="PS51736">
    <property type="entry name" value="RECOMBINASES_3"/>
    <property type="match status" value="1"/>
</dbReference>
<dbReference type="Gene3D" id="3.90.1750.20">
    <property type="entry name" value="Putative Large Serine Recombinase, Chain B, Domain 2"/>
    <property type="match status" value="1"/>
</dbReference>
<keyword evidence="6" id="KW-1185">Reference proteome</keyword>
<evidence type="ECO:0000259" key="3">
    <source>
        <dbReference type="PROSITE" id="PS51736"/>
    </source>
</evidence>
<accession>A0A9Q3VIZ7</accession>
<keyword evidence="1" id="KW-0238">DNA-binding</keyword>
<evidence type="ECO:0000313" key="5">
    <source>
        <dbReference type="EMBL" id="MCD9872956.1"/>
    </source>
</evidence>
<reference evidence="5" key="1">
    <citation type="submission" date="2021-12" db="EMBL/GenBank/DDBJ databases">
        <authorList>
            <person name="Lee J.-H."/>
            <person name="Kim S.-B."/>
        </authorList>
    </citation>
    <scope>NUCLEOTIDE SEQUENCE</scope>
    <source>
        <strain evidence="5">NR30</strain>
    </source>
</reference>
<dbReference type="AlphaFoldDB" id="A0A9Q3VIZ7"/>
<gene>
    <name evidence="5" type="ORF">LJ657_04600</name>
</gene>
<protein>
    <submittedName>
        <fullName evidence="5">Recombinase family protein</fullName>
    </submittedName>
</protein>
<dbReference type="InterPro" id="IPR006119">
    <property type="entry name" value="Resolv_N"/>
</dbReference>
<dbReference type="InterPro" id="IPR050639">
    <property type="entry name" value="SSR_resolvase"/>
</dbReference>
<sequence length="570" mass="64240">MAETQRALLAARISVDTDESTSIPRQLEHLHRWAQGLGHDVAGVVEDRSVSGSVDLPERPSMGPWLTEEGREKWDVLAVTTQDRLSRDDLHFMAFVKNVLDWGKTLVVLDDPSFDISTETGRLIAYAKATQAAAELRKIRQRVSDARDYLRRNGLFAGGHTPFGYLYENSPDGKHYVLVPEAKYAKILKEISERVRTGVSTNQIARELNASGLLTWRDYLRELRGKDAKRRHGTALTKPKGTNWSPNVVRNILKNPSCAGFLAYKGEPFEDDQGNLVMATEYPILTHAEWQATVTAIESRGQSNIRRTNETSLLTGVARCGNCGERIFCHRLKKTLATGEVKVYRHYSCMARSKGMPCSNPARIPEDLLNEIFENALLSRLGELPEVVKVTEPGEDHTAELNQVTARLLRLEKDYENGRYDEPEKEESYWRMHGNLTKKQKDLKAKPVRAAVTRYVPTGLKWAQKWGGMNTDARRDYLTNRDVQVYVWKQAIPKLAHGAVISLGDLKQLATAASLESDVLVGWQLSGWNVPDHWTNPELRDFPSRLADTSVVPEVIDQLHKKLLSVPESV</sequence>
<feature type="domain" description="Recombinase" evidence="4">
    <location>
        <begin position="162"/>
        <end position="303"/>
    </location>
</feature>
<dbReference type="InterPro" id="IPR038109">
    <property type="entry name" value="DNA_bind_recomb_sf"/>
</dbReference>
<dbReference type="Proteomes" id="UP001108029">
    <property type="component" value="Unassembled WGS sequence"/>
</dbReference>
<dbReference type="PANTHER" id="PTHR30461:SF2">
    <property type="entry name" value="SERINE RECOMBINASE PINE-RELATED"/>
    <property type="match status" value="1"/>
</dbReference>
<evidence type="ECO:0000256" key="1">
    <source>
        <dbReference type="ARBA" id="ARBA00023125"/>
    </source>
</evidence>
<organism evidence="5 6">
    <name type="scientific">Streptomyces guryensis</name>
    <dbReference type="NCBI Taxonomy" id="2886947"/>
    <lineage>
        <taxon>Bacteria</taxon>
        <taxon>Bacillati</taxon>
        <taxon>Actinomycetota</taxon>
        <taxon>Actinomycetes</taxon>
        <taxon>Kitasatosporales</taxon>
        <taxon>Streptomycetaceae</taxon>
        <taxon>Streptomyces</taxon>
    </lineage>
</organism>
<proteinExistence type="predicted"/>
<evidence type="ECO:0000256" key="2">
    <source>
        <dbReference type="ARBA" id="ARBA00023172"/>
    </source>
</evidence>
<dbReference type="Pfam" id="PF07508">
    <property type="entry name" value="Recombinase"/>
    <property type="match status" value="1"/>
</dbReference>
<dbReference type="Pfam" id="PF13408">
    <property type="entry name" value="Zn_ribbon_recom"/>
    <property type="match status" value="1"/>
</dbReference>
<dbReference type="Pfam" id="PF00239">
    <property type="entry name" value="Resolvase"/>
    <property type="match status" value="1"/>
</dbReference>
<evidence type="ECO:0000313" key="6">
    <source>
        <dbReference type="Proteomes" id="UP001108029"/>
    </source>
</evidence>
<dbReference type="InterPro" id="IPR011109">
    <property type="entry name" value="DNA_bind_recombinase_dom"/>
</dbReference>
<dbReference type="GO" id="GO:0003677">
    <property type="term" value="F:DNA binding"/>
    <property type="evidence" value="ECO:0007669"/>
    <property type="project" value="UniProtKB-KW"/>
</dbReference>
<comment type="caution">
    <text evidence="5">The sequence shown here is derived from an EMBL/GenBank/DDBJ whole genome shotgun (WGS) entry which is preliminary data.</text>
</comment>
<name>A0A9Q3VIZ7_9ACTN</name>
<dbReference type="InterPro" id="IPR036162">
    <property type="entry name" value="Resolvase-like_N_sf"/>
</dbReference>
<dbReference type="Gene3D" id="3.40.50.1390">
    <property type="entry name" value="Resolvase, N-terminal catalytic domain"/>
    <property type="match status" value="1"/>
</dbReference>
<dbReference type="PANTHER" id="PTHR30461">
    <property type="entry name" value="DNA-INVERTASE FROM LAMBDOID PROPHAGE"/>
    <property type="match status" value="1"/>
</dbReference>
<dbReference type="InterPro" id="IPR025827">
    <property type="entry name" value="Zn_ribbon_recom_dom"/>
</dbReference>